<dbReference type="GO" id="GO:0001965">
    <property type="term" value="F:G-protein alpha-subunit binding"/>
    <property type="evidence" value="ECO:0007669"/>
    <property type="project" value="TreeGrafter"/>
</dbReference>
<keyword evidence="2" id="KW-0344">Guanine-nucleotide releasing factor</keyword>
<dbReference type="AlphaFoldDB" id="A0AAD3H828"/>
<keyword evidence="3" id="KW-0143">Chaperone</keyword>
<gene>
    <name evidence="4" type="ORF">CTEN210_10568</name>
</gene>
<organism evidence="4 5">
    <name type="scientific">Chaetoceros tenuissimus</name>
    <dbReference type="NCBI Taxonomy" id="426638"/>
    <lineage>
        <taxon>Eukaryota</taxon>
        <taxon>Sar</taxon>
        <taxon>Stramenopiles</taxon>
        <taxon>Ochrophyta</taxon>
        <taxon>Bacillariophyta</taxon>
        <taxon>Coscinodiscophyceae</taxon>
        <taxon>Chaetocerotophycidae</taxon>
        <taxon>Chaetocerotales</taxon>
        <taxon>Chaetocerotaceae</taxon>
        <taxon>Chaetoceros</taxon>
    </lineage>
</organism>
<dbReference type="GO" id="GO:0005737">
    <property type="term" value="C:cytoplasm"/>
    <property type="evidence" value="ECO:0007669"/>
    <property type="project" value="TreeGrafter"/>
</dbReference>
<comment type="caution">
    <text evidence="4">The sequence shown here is derived from an EMBL/GenBank/DDBJ whole genome shotgun (WGS) entry which is preliminary data.</text>
</comment>
<evidence type="ECO:0000256" key="2">
    <source>
        <dbReference type="ARBA" id="ARBA00022658"/>
    </source>
</evidence>
<dbReference type="Proteomes" id="UP001054902">
    <property type="component" value="Unassembled WGS sequence"/>
</dbReference>
<sequence length="563" mass="63252">MTYSKELQQFLASKEEKVKEVSFENLADWNDRIESEFTSSNFKSESDTPEEIRKAAIGLHDHILSSLVKSNCLGLQATDADNELLSSIVLHDDESFENENANQVALLVSKFVSNNTKRNISLEDTALQKLYAELVRAAKNIIRWNRILYMKSRKTKQTNERLVTSTECLCSLGMVSVHLKVIEYAIINGMDDIARQTCTVLFHSIYSQAPEPCCKKALKAFISPLDGVDTIAKLLVISPESGCSINVTLGLIKIVHNIVSCISGIVEDLDKSLKRYAKEAIVVEDGQIDYNVNLFTILIVTLSWALRAEPSIASPVLDPADRRADLIIEILRVIFALKSTTPKQVIDRIEKENHGIMTQLGIILVDLLKLPNRIQRCHDCKLASLLLLMNAPKEYGRFLIVNRCIQELLSILFLQVNNIVIENAGEVQSEQNGAAALPILIVLNELAANNEDIRQEVKDYIFPPSEEQRFLAKVEAYKQEVLDTPEKKRGAKKNMQPLDAPVGSIRWKIIKLMTYTESNVKRCASELLWTVCRKDPNEFVLRCGFGNAVHMLGIKGLYKIPKG</sequence>
<dbReference type="InterPro" id="IPR019318">
    <property type="entry name" value="Gua_nucleotide_exch_fac_Ric8"/>
</dbReference>
<dbReference type="GO" id="GO:0007186">
    <property type="term" value="P:G protein-coupled receptor signaling pathway"/>
    <property type="evidence" value="ECO:0007669"/>
    <property type="project" value="TreeGrafter"/>
</dbReference>
<dbReference type="Pfam" id="PF10165">
    <property type="entry name" value="Ric8"/>
    <property type="match status" value="1"/>
</dbReference>
<comment type="similarity">
    <text evidence="1">Belongs to the synembryn family.</text>
</comment>
<evidence type="ECO:0000256" key="1">
    <source>
        <dbReference type="ARBA" id="ARBA00009049"/>
    </source>
</evidence>
<evidence type="ECO:0000313" key="4">
    <source>
        <dbReference type="EMBL" id="GFH54092.1"/>
    </source>
</evidence>
<dbReference type="PANTHER" id="PTHR12425">
    <property type="entry name" value="SYNEMBRYN"/>
    <property type="match status" value="1"/>
</dbReference>
<reference evidence="4 5" key="1">
    <citation type="journal article" date="2021" name="Sci. Rep.">
        <title>The genome of the diatom Chaetoceros tenuissimus carries an ancient integrated fragment of an extant virus.</title>
        <authorList>
            <person name="Hongo Y."/>
            <person name="Kimura K."/>
            <person name="Takaki Y."/>
            <person name="Yoshida Y."/>
            <person name="Baba S."/>
            <person name="Kobayashi G."/>
            <person name="Nagasaki K."/>
            <person name="Hano T."/>
            <person name="Tomaru Y."/>
        </authorList>
    </citation>
    <scope>NUCLEOTIDE SEQUENCE [LARGE SCALE GENOMIC DNA]</scope>
    <source>
        <strain evidence="4 5">NIES-3715</strain>
    </source>
</reference>
<dbReference type="PANTHER" id="PTHR12425:SF5">
    <property type="entry name" value="SYNEMBRYN"/>
    <property type="match status" value="1"/>
</dbReference>
<keyword evidence="5" id="KW-1185">Reference proteome</keyword>
<proteinExistence type="inferred from homology"/>
<evidence type="ECO:0000313" key="5">
    <source>
        <dbReference type="Proteomes" id="UP001054902"/>
    </source>
</evidence>
<evidence type="ECO:0000256" key="3">
    <source>
        <dbReference type="ARBA" id="ARBA00023186"/>
    </source>
</evidence>
<accession>A0AAD3H828</accession>
<protein>
    <submittedName>
        <fullName evidence="4">Uncharacterized protein</fullName>
    </submittedName>
</protein>
<dbReference type="EMBL" id="BLLK01000047">
    <property type="protein sequence ID" value="GFH54092.1"/>
    <property type="molecule type" value="Genomic_DNA"/>
</dbReference>
<dbReference type="GO" id="GO:0005085">
    <property type="term" value="F:guanyl-nucleotide exchange factor activity"/>
    <property type="evidence" value="ECO:0007669"/>
    <property type="project" value="UniProtKB-KW"/>
</dbReference>
<name>A0AAD3H828_9STRA</name>